<feature type="compositionally biased region" description="Polar residues" evidence="2">
    <location>
        <begin position="41"/>
        <end position="50"/>
    </location>
</feature>
<evidence type="ECO:0000256" key="1">
    <source>
        <dbReference type="ARBA" id="ARBA00008520"/>
    </source>
</evidence>
<sequence>MKALRNLTLVLLACTLVFVSACGKSGVAEQTPSAKTEKPSDISQEGQEPSANGDAADPFGKYEQPVTITIGKEILPDDKSLPSGDSVENNQYTRLIEDKINVKVKAAWIASVGDAYTQKVGLSISSNDLPDAMVVTEADFRKLSKLGLLEDLTDVYNTYASPKLRATHDSTKGMALESATYGGKLLAIPNVFTQVESSYIMWLRQDWLDKLKLEPPKTVDDLQKIAKAFIDQDPGGNGPGKTIGFTGAMVEGNVADFQSIFAAFHAYPNLWYKDASGQLKYGSITPEAKQALEKLREMYAAGVLDKEFALRKDFNEPAVSGKTGIFFQKWWAPMWPLNDSIQNNPKADWQAYAVPLDSEGKYNTRLLPASTQFVVVKKGVKNPEAIIKLLNVEAEYAVDPELDPNVNPAYWPLRVVFAEADIVEQEYKTMKKLVDGEIKPEDMEEKFKPFYENYLKYKENPTADIGAWSSVTAYMSGVASLTGPKETVPTAFSGTTKTMELKWPSLIKRELEVYNKIIMGVEPLDSFDTFVEEWKRTGGDEIMKEIEAELQS</sequence>
<dbReference type="EMBL" id="JAGGLB010000004">
    <property type="protein sequence ID" value="MBP1990314.1"/>
    <property type="molecule type" value="Genomic_DNA"/>
</dbReference>
<gene>
    <name evidence="4" type="ORF">J2Z66_001912</name>
</gene>
<organism evidence="4 5">
    <name type="scientific">Paenibacillus eucommiae</name>
    <dbReference type="NCBI Taxonomy" id="1355755"/>
    <lineage>
        <taxon>Bacteria</taxon>
        <taxon>Bacillati</taxon>
        <taxon>Bacillota</taxon>
        <taxon>Bacilli</taxon>
        <taxon>Bacillales</taxon>
        <taxon>Paenibacillaceae</taxon>
        <taxon>Paenibacillus</taxon>
    </lineage>
</organism>
<evidence type="ECO:0000313" key="5">
    <source>
        <dbReference type="Proteomes" id="UP001519287"/>
    </source>
</evidence>
<proteinExistence type="inferred from homology"/>
<protein>
    <submittedName>
        <fullName evidence="4">Aldouronate transport system substrate-binding protein</fullName>
    </submittedName>
</protein>
<evidence type="ECO:0000313" key="4">
    <source>
        <dbReference type="EMBL" id="MBP1990314.1"/>
    </source>
</evidence>
<dbReference type="PANTHER" id="PTHR43649:SF31">
    <property type="entry name" value="SN-GLYCEROL-3-PHOSPHATE-BINDING PERIPLASMIC PROTEIN UGPB"/>
    <property type="match status" value="1"/>
</dbReference>
<feature type="chain" id="PRO_5045559498" evidence="3">
    <location>
        <begin position="22"/>
        <end position="552"/>
    </location>
</feature>
<dbReference type="InterPro" id="IPR050490">
    <property type="entry name" value="Bact_solute-bd_prot1"/>
</dbReference>
<accession>A0ABS4IUR6</accession>
<feature type="signal peptide" evidence="3">
    <location>
        <begin position="1"/>
        <end position="21"/>
    </location>
</feature>
<feature type="region of interest" description="Disordered" evidence="2">
    <location>
        <begin position="28"/>
        <end position="59"/>
    </location>
</feature>
<comment type="similarity">
    <text evidence="1">Belongs to the bacterial solute-binding protein 1 family.</text>
</comment>
<dbReference type="RefSeq" id="WP_209971091.1">
    <property type="nucleotide sequence ID" value="NZ_JAGGLB010000004.1"/>
</dbReference>
<keyword evidence="3" id="KW-0732">Signal</keyword>
<keyword evidence="5" id="KW-1185">Reference proteome</keyword>
<evidence type="ECO:0000256" key="3">
    <source>
        <dbReference type="SAM" id="SignalP"/>
    </source>
</evidence>
<name>A0ABS4IUR6_9BACL</name>
<dbReference type="Proteomes" id="UP001519287">
    <property type="component" value="Unassembled WGS sequence"/>
</dbReference>
<dbReference type="PANTHER" id="PTHR43649">
    <property type="entry name" value="ARABINOSE-BINDING PROTEIN-RELATED"/>
    <property type="match status" value="1"/>
</dbReference>
<dbReference type="PROSITE" id="PS51257">
    <property type="entry name" value="PROKAR_LIPOPROTEIN"/>
    <property type="match status" value="1"/>
</dbReference>
<dbReference type="CDD" id="cd13580">
    <property type="entry name" value="PBP2_AlgQ_like_1"/>
    <property type="match status" value="1"/>
</dbReference>
<evidence type="ECO:0000256" key="2">
    <source>
        <dbReference type="SAM" id="MobiDB-lite"/>
    </source>
</evidence>
<dbReference type="Gene3D" id="3.40.190.10">
    <property type="entry name" value="Periplasmic binding protein-like II"/>
    <property type="match status" value="2"/>
</dbReference>
<comment type="caution">
    <text evidence="4">The sequence shown here is derived from an EMBL/GenBank/DDBJ whole genome shotgun (WGS) entry which is preliminary data.</text>
</comment>
<dbReference type="SUPFAM" id="SSF53850">
    <property type="entry name" value="Periplasmic binding protein-like II"/>
    <property type="match status" value="1"/>
</dbReference>
<reference evidence="4 5" key="1">
    <citation type="submission" date="2021-03" db="EMBL/GenBank/DDBJ databases">
        <title>Genomic Encyclopedia of Type Strains, Phase IV (KMG-IV): sequencing the most valuable type-strain genomes for metagenomic binning, comparative biology and taxonomic classification.</title>
        <authorList>
            <person name="Goeker M."/>
        </authorList>
    </citation>
    <scope>NUCLEOTIDE SEQUENCE [LARGE SCALE GENOMIC DNA]</scope>
    <source>
        <strain evidence="4 5">DSM 26048</strain>
    </source>
</reference>